<reference evidence="4" key="1">
    <citation type="submission" date="2018-11" db="EMBL/GenBank/DDBJ databases">
        <authorList>
            <person name="Grassa J C."/>
        </authorList>
    </citation>
    <scope>NUCLEOTIDE SEQUENCE [LARGE SCALE GENOMIC DNA]</scope>
</reference>
<evidence type="ECO:0000256" key="2">
    <source>
        <dbReference type="SAM" id="MobiDB-lite"/>
    </source>
</evidence>
<dbReference type="InterPro" id="IPR026960">
    <property type="entry name" value="RVT-Znf"/>
</dbReference>
<evidence type="ECO:0000256" key="1">
    <source>
        <dbReference type="PROSITE-ProRule" id="PRU00047"/>
    </source>
</evidence>
<keyword evidence="1" id="KW-0863">Zinc-finger</keyword>
<dbReference type="PANTHER" id="PTHR46890:SF48">
    <property type="entry name" value="RNA-DIRECTED DNA POLYMERASE"/>
    <property type="match status" value="1"/>
</dbReference>
<dbReference type="GO" id="GO:0008270">
    <property type="term" value="F:zinc ion binding"/>
    <property type="evidence" value="ECO:0007669"/>
    <property type="project" value="UniProtKB-KW"/>
</dbReference>
<keyword evidence="1" id="KW-0479">Metal-binding</keyword>
<dbReference type="Proteomes" id="UP000596661">
    <property type="component" value="Chromosome 7"/>
</dbReference>
<dbReference type="Pfam" id="PF14392">
    <property type="entry name" value="zf-CCHC_4"/>
    <property type="match status" value="1"/>
</dbReference>
<dbReference type="InterPro" id="IPR043502">
    <property type="entry name" value="DNA/RNA_pol_sf"/>
</dbReference>
<dbReference type="Gramene" id="evm.model.07.903">
    <property type="protein sequence ID" value="cds.evm.model.07.903"/>
    <property type="gene ID" value="evm.TU.07.903"/>
</dbReference>
<keyword evidence="1" id="KW-0862">Zinc</keyword>
<dbReference type="EnsemblPlants" id="evm.model.07.903">
    <property type="protein sequence ID" value="cds.evm.model.07.903"/>
    <property type="gene ID" value="evm.TU.07.903"/>
</dbReference>
<accession>A0A803Q6Y9</accession>
<dbReference type="AlphaFoldDB" id="A0A803Q6Y9"/>
<dbReference type="InterPro" id="IPR001878">
    <property type="entry name" value="Znf_CCHC"/>
</dbReference>
<dbReference type="PROSITE" id="PS50158">
    <property type="entry name" value="ZF_CCHC"/>
    <property type="match status" value="1"/>
</dbReference>
<dbReference type="Gene3D" id="3.60.10.10">
    <property type="entry name" value="Endonuclease/exonuclease/phosphatase"/>
    <property type="match status" value="1"/>
</dbReference>
<sequence length="1239" mass="140416">MHSDLFLLTLACAGDQHRVLSGEPWHFFNQLILLHLPSLLQNVTKDDLCHAQFWVQTYRLPFLSESRALAKKVGEWIGEFIDVHEDSLHEGWGSFMRTRVRIDINQPVMRGKMITLPRVKDEHWLEFRYENLLVFCFHCGKLGHPFDKCISFMELVDAGVEPELLYGPQMIGDKPPVAGYDRYRSDFSKANAYPFLTRLTRKTFASSIPAINTHRNLAIGVQPHPKSLTIVESSKPEKPELVHAGVKPEKPVTNPKEKYPELPLPFPSYIPTIFPTEIPPIQTSSQSANTTSPSLKIATTVQSAPAFVKSNVVAKNKDSVEGHSSSSAEVAPQQPRPHHENYKLECQEIGNGLEVPRVGLKGGLLLLWMANIDVTLNSYSMNHFDVLVSLDNCHQFHFTGFYGAPKTHLRINTWNLLSSLVSNDSNTPWLVLGDFNELLSNDDKIGGPPRDDMLMDNFRKTIDYCNLSAIPCKGDIFTWTNKNHHENVVRERLDKGFDFFIEDTQSHLDFYHLDHRAIAYVVSHWILPATSHKRHSRFHFEQFSLKDIDCRNIIQDSWHYAASGNPTNLLLQNIAASSDALQAWHFKKYGQMGRDIAEAHKTSTQLHNSRATSTDHIHRVENADKILDELLEKEVYWHQHARVDWLQSGDSNTKFFHSHAKTKNTTNKIKKLQAGNGGIVHTEEEITSDIEEALKSMAPDKSPGIDGMSAMFFQHHWDIVGPLVTQSLLRILNDGDDMDSINTALITLIPKIDKPKFVSDFRPIGLCTVLYKLVSKAIAARFKEALPHVISQNQSAFLLNCLMTDNVLLAFELVHCLKNKKRGRMGWVNLVMKCVTSATLSFNINGAVKGSVVPQRGLRQGDLLSPYLFLIFSEGLSALLQHEESLGHLKGLSIARGAPAISASGQLFNTEKAVMSFSPNATQGVKDRFNSVLGMPICALHEKYLGLPSYAGKDKKELFSGIKDRIWKLMNQWHAKLFSIGGWEALLAKQAWRILDIPNSLLAKNVRCATDPWLPGNTTFTPYSYGGDPFFTKKKKNNISANRQWDTQVLEHHFGDIEIERILSIPLSPFPKEDKLIWHHSDTGFYTVKTGYHLTVSLDSVNEHSSSSSHRQWWNRLWSLRLPKKVKIFAWRLINDALPTSMNLAYRKITPTTACSLCKCGWETIGHAIFCCDRAKAVWKKFRYNVYMPNIGNIKGFDIFSHLAATHNDADLQLITCLMWSIWSERNKEIHGTKPNQQI</sequence>
<keyword evidence="5" id="KW-1185">Reference proteome</keyword>
<dbReference type="InterPro" id="IPR036691">
    <property type="entry name" value="Endo/exonu/phosph_ase_sf"/>
</dbReference>
<dbReference type="SUPFAM" id="SSF56672">
    <property type="entry name" value="DNA/RNA polymerases"/>
    <property type="match status" value="1"/>
</dbReference>
<dbReference type="GO" id="GO:0003676">
    <property type="term" value="F:nucleic acid binding"/>
    <property type="evidence" value="ECO:0007669"/>
    <property type="project" value="InterPro"/>
</dbReference>
<dbReference type="PANTHER" id="PTHR46890">
    <property type="entry name" value="NON-LTR RETROLELEMENT REVERSE TRANSCRIPTASE-LIKE PROTEIN-RELATED"/>
    <property type="match status" value="1"/>
</dbReference>
<dbReference type="CDD" id="cd01650">
    <property type="entry name" value="RT_nLTR_like"/>
    <property type="match status" value="1"/>
</dbReference>
<dbReference type="InterPro" id="IPR025836">
    <property type="entry name" value="Zn_knuckle_CX2CX4HX4C"/>
</dbReference>
<reference evidence="4" key="2">
    <citation type="submission" date="2021-03" db="UniProtKB">
        <authorList>
            <consortium name="EnsemblPlants"/>
        </authorList>
    </citation>
    <scope>IDENTIFICATION</scope>
</reference>
<name>A0A803Q6Y9_CANSA</name>
<protein>
    <recommendedName>
        <fullName evidence="3">CCHC-type domain-containing protein</fullName>
    </recommendedName>
</protein>
<evidence type="ECO:0000259" key="3">
    <source>
        <dbReference type="PROSITE" id="PS50158"/>
    </source>
</evidence>
<feature type="region of interest" description="Disordered" evidence="2">
    <location>
        <begin position="318"/>
        <end position="339"/>
    </location>
</feature>
<proteinExistence type="predicted"/>
<dbReference type="EMBL" id="UZAU01000650">
    <property type="status" value="NOT_ANNOTATED_CDS"/>
    <property type="molecule type" value="Genomic_DNA"/>
</dbReference>
<evidence type="ECO:0000313" key="4">
    <source>
        <dbReference type="EnsemblPlants" id="cds.evm.model.07.903"/>
    </source>
</evidence>
<evidence type="ECO:0000313" key="5">
    <source>
        <dbReference type="Proteomes" id="UP000596661"/>
    </source>
</evidence>
<dbReference type="SUPFAM" id="SSF56219">
    <property type="entry name" value="DNase I-like"/>
    <property type="match status" value="1"/>
</dbReference>
<organism evidence="4 5">
    <name type="scientific">Cannabis sativa</name>
    <name type="common">Hemp</name>
    <name type="synonym">Marijuana</name>
    <dbReference type="NCBI Taxonomy" id="3483"/>
    <lineage>
        <taxon>Eukaryota</taxon>
        <taxon>Viridiplantae</taxon>
        <taxon>Streptophyta</taxon>
        <taxon>Embryophyta</taxon>
        <taxon>Tracheophyta</taxon>
        <taxon>Spermatophyta</taxon>
        <taxon>Magnoliopsida</taxon>
        <taxon>eudicotyledons</taxon>
        <taxon>Gunneridae</taxon>
        <taxon>Pentapetalae</taxon>
        <taxon>rosids</taxon>
        <taxon>fabids</taxon>
        <taxon>Rosales</taxon>
        <taxon>Cannabaceae</taxon>
        <taxon>Cannabis</taxon>
    </lineage>
</organism>
<feature type="domain" description="CCHC-type" evidence="3">
    <location>
        <begin position="136"/>
        <end position="149"/>
    </location>
</feature>
<dbReference type="Pfam" id="PF13966">
    <property type="entry name" value="zf-RVT"/>
    <property type="match status" value="1"/>
</dbReference>
<dbReference type="InterPro" id="IPR052343">
    <property type="entry name" value="Retrotransposon-Effector_Assoc"/>
</dbReference>